<evidence type="ECO:0008006" key="6">
    <source>
        <dbReference type="Google" id="ProtNLM"/>
    </source>
</evidence>
<dbReference type="SUPFAM" id="SSF63418">
    <property type="entry name" value="MurE/MurF N-terminal domain"/>
    <property type="match status" value="1"/>
</dbReference>
<dbReference type="AlphaFoldDB" id="A0A3A9KWF2"/>
<keyword evidence="3" id="KW-0067">ATP-binding</keyword>
<sequence>MNGDIDYQLIKTVSDRISGKFTFNFVSAGVSTDSNRIKQGIIYAPIIDGGFDGHQLIETAIENGAVGSFWQNGIELPTTLPESFPIFYVDNVHLALERMANEYLFNVDPTTIVVLGDYSRVATKKILKKVLDQPFVVYEGGSSVTVLHVLETILSMPSNTDVFIMDVPSTKTSHVSRISEIVKPSLAIISENTGGNTQAISIVEGMKATGTVVMDGDRPIAEGEWKTDVMTIGYEDSNIFSIKSVQTKEDSLRFQMEGILIDFIIPIYLSNHLKCVVPSIAAGLHLGIGADQIVHSLKDLTMEDLGLDVKGNAPGSIVVFDHEKVEHSDVEYSINMVKYLHSFENRVVIVDEGFQSTPLDITLHEIFASKLADPITHVITIGEKAFWVTEALNRLTNDTLITRHFPNHAKTVDMLKELINSSSLILYRGANRALLEQIITELNRG</sequence>
<accession>A0A3A9KWF2</accession>
<dbReference type="InterPro" id="IPR036565">
    <property type="entry name" value="Mur-like_cat_sf"/>
</dbReference>
<keyword evidence="1" id="KW-0436">Ligase</keyword>
<evidence type="ECO:0000313" key="5">
    <source>
        <dbReference type="Proteomes" id="UP000281498"/>
    </source>
</evidence>
<dbReference type="RefSeq" id="WP_110936455.1">
    <property type="nucleotide sequence ID" value="NZ_KZ614146.1"/>
</dbReference>
<dbReference type="Gene3D" id="3.40.1390.10">
    <property type="entry name" value="MurE/MurF, N-terminal domain"/>
    <property type="match status" value="1"/>
</dbReference>
<reference evidence="4 5" key="1">
    <citation type="submission" date="2017-10" db="EMBL/GenBank/DDBJ databases">
        <title>Bacillus sp. nov., a halophilic bacterium isolated from a Keqin Lake.</title>
        <authorList>
            <person name="Wang H."/>
        </authorList>
    </citation>
    <scope>NUCLEOTIDE SEQUENCE [LARGE SCALE GENOMIC DNA]</scope>
    <source>
        <strain evidence="4 5">KCTC 13187</strain>
    </source>
</reference>
<dbReference type="OrthoDB" id="9801978at2"/>
<dbReference type="SUPFAM" id="SSF53623">
    <property type="entry name" value="MurD-like peptide ligases, catalytic domain"/>
    <property type="match status" value="1"/>
</dbReference>
<comment type="caution">
    <text evidence="4">The sequence shown here is derived from an EMBL/GenBank/DDBJ whole genome shotgun (WGS) entry which is preliminary data.</text>
</comment>
<dbReference type="GO" id="GO:0005524">
    <property type="term" value="F:ATP binding"/>
    <property type="evidence" value="ECO:0007669"/>
    <property type="project" value="UniProtKB-KW"/>
</dbReference>
<dbReference type="InterPro" id="IPR035911">
    <property type="entry name" value="MurE/MurF_N"/>
</dbReference>
<dbReference type="InterPro" id="IPR036615">
    <property type="entry name" value="Mur_ligase_C_dom_sf"/>
</dbReference>
<name>A0A3A9KWF2_9BACI</name>
<dbReference type="Gene3D" id="3.90.190.20">
    <property type="entry name" value="Mur ligase, C-terminal domain"/>
    <property type="match status" value="1"/>
</dbReference>
<gene>
    <name evidence="4" type="ORF">CR203_02380</name>
</gene>
<protein>
    <recommendedName>
        <fullName evidence="6">Mur ligase central domain-containing protein</fullName>
    </recommendedName>
</protein>
<organism evidence="4 5">
    <name type="scientific">Salipaludibacillus neizhouensis</name>
    <dbReference type="NCBI Taxonomy" id="885475"/>
    <lineage>
        <taxon>Bacteria</taxon>
        <taxon>Bacillati</taxon>
        <taxon>Bacillota</taxon>
        <taxon>Bacilli</taxon>
        <taxon>Bacillales</taxon>
        <taxon>Bacillaceae</taxon>
    </lineage>
</organism>
<proteinExistence type="predicted"/>
<keyword evidence="5" id="KW-1185">Reference proteome</keyword>
<evidence type="ECO:0000256" key="1">
    <source>
        <dbReference type="ARBA" id="ARBA00022598"/>
    </source>
</evidence>
<dbReference type="Proteomes" id="UP000281498">
    <property type="component" value="Unassembled WGS sequence"/>
</dbReference>
<dbReference type="EMBL" id="PDOE01000001">
    <property type="protein sequence ID" value="RKL68906.1"/>
    <property type="molecule type" value="Genomic_DNA"/>
</dbReference>
<dbReference type="GO" id="GO:0016881">
    <property type="term" value="F:acid-amino acid ligase activity"/>
    <property type="evidence" value="ECO:0007669"/>
    <property type="project" value="InterPro"/>
</dbReference>
<evidence type="ECO:0000313" key="4">
    <source>
        <dbReference type="EMBL" id="RKL68906.1"/>
    </source>
</evidence>
<evidence type="ECO:0000256" key="2">
    <source>
        <dbReference type="ARBA" id="ARBA00022741"/>
    </source>
</evidence>
<dbReference type="PANTHER" id="PTHR43024:SF1">
    <property type="entry name" value="UDP-N-ACETYLMURAMOYL-TRIPEPTIDE--D-ALANYL-D-ALANINE LIGASE"/>
    <property type="match status" value="1"/>
</dbReference>
<keyword evidence="2" id="KW-0547">Nucleotide-binding</keyword>
<evidence type="ECO:0000256" key="3">
    <source>
        <dbReference type="ARBA" id="ARBA00022840"/>
    </source>
</evidence>
<dbReference type="InterPro" id="IPR051046">
    <property type="entry name" value="MurCDEF_CellWall_CoF430Synth"/>
</dbReference>
<dbReference type="PANTHER" id="PTHR43024">
    <property type="entry name" value="UDP-N-ACETYLMURAMOYL-TRIPEPTIDE--D-ALANYL-D-ALANINE LIGASE"/>
    <property type="match status" value="1"/>
</dbReference>